<evidence type="ECO:0000256" key="5">
    <source>
        <dbReference type="ARBA" id="ARBA00022989"/>
    </source>
</evidence>
<evidence type="ECO:0000259" key="9">
    <source>
        <dbReference type="PROSITE" id="PS50929"/>
    </source>
</evidence>
<name>A0A6J4LB61_9ACTN</name>
<organism evidence="10">
    <name type="scientific">uncultured Frankineae bacterium</name>
    <dbReference type="NCBI Taxonomy" id="437475"/>
    <lineage>
        <taxon>Bacteria</taxon>
        <taxon>Bacillati</taxon>
        <taxon>Actinomycetota</taxon>
        <taxon>Actinomycetes</taxon>
        <taxon>Frankiales</taxon>
        <taxon>environmental samples</taxon>
    </lineage>
</organism>
<reference evidence="10" key="1">
    <citation type="submission" date="2020-02" db="EMBL/GenBank/DDBJ databases">
        <authorList>
            <person name="Meier V. D."/>
        </authorList>
    </citation>
    <scope>NUCLEOTIDE SEQUENCE</scope>
    <source>
        <strain evidence="10">AVDCRST_MAG07</strain>
    </source>
</reference>
<feature type="transmembrane region" description="Helical" evidence="7">
    <location>
        <begin position="33"/>
        <end position="58"/>
    </location>
</feature>
<evidence type="ECO:0000259" key="8">
    <source>
        <dbReference type="PROSITE" id="PS50893"/>
    </source>
</evidence>
<evidence type="ECO:0000256" key="2">
    <source>
        <dbReference type="ARBA" id="ARBA00022692"/>
    </source>
</evidence>
<feature type="transmembrane region" description="Helical" evidence="7">
    <location>
        <begin position="624"/>
        <end position="649"/>
    </location>
</feature>
<feature type="transmembrane region" description="Helical" evidence="7">
    <location>
        <begin position="669"/>
        <end position="696"/>
    </location>
</feature>
<dbReference type="InterPro" id="IPR039421">
    <property type="entry name" value="Type_1_exporter"/>
</dbReference>
<sequence length="1165" mass="120544">MTLLDVDVTGTPPATRTVVRPSRIGLGRLRGPVTWLSLTAAAVAAVGQTAGTVVAGRLAESPSAALVGALALALVGAAVLDTAARVAWAGVVDRAEGRLRADLLQAALHQPLAVLSEQAVGEVLDRVDDDTHELGTLLRRNGWDLVRLLLSAGPMWVVAGLTWWPSWVLFPLVGLVTVLVVRPLTAEVARRKLVEEMAWTDSAAAMEEGVAARDDLRSSLGQAYLVRRCAELSAVVHARVAATCVAASAIGRRAGLLLQALLAGTAVAGVVLVGRDRLSTAELVTLFLVTTTFVGQVERISQHLPDLQAGLGALARLRTMLEAEPEPTGGRAVPDGPLPLSVRSLRFSYGTGAFALRDIDLELPAGQTLALVGRTGSGKSTLAALLSRAVDPPPGTMLLGGVDVLDLDLQALRAAVGVVTQRTEVLAGTLADNVALFGDVPRASVEAAVDALGLRDWVAALPDGLDTVLGPGGTTLSAGEEQLVAFARLLVRDVQVVVLDEATARMDPLTEARVVRAAERLLAGRTGIVIAHRLATTARADTVAVLEGGRVVQAGPRARLAAVPGPFADLLRAAGDSSAVAAPAGPAPLAAGRRTGELRPAQEVDPGPGLARGTLSMLRMHPRWGIGGGALFLAATVTGAFGAGTGWLWGRVVESLQRGERPVWTVLGLVASLLVAPVLVAAAFRIYPLWWIAVLLRVRLSVLRGQTMQHRLPRTPAGEVVGRAMDADRFARYADRWVDLVNGLVVVLVTAVAGGSALAGGVLLAVMLLSAGAAALGSPVAGRSAAASSTARAQFGRSLVSALESARTVKLAAATPAVHRHLRQVDGGRVRAAVREHRVQAVLDGVPVVLVQCGVVTGWLVLLLGGWDLSTALLVTTAVAGFEWFGRVAGAVITEAPGTRAWAQETSRLAGGVDLMTVPVGVDLVTGAAPPPPGPPRQPLEVLELTGLTAVHDDGTLGVEDVDLAVRAGELVLLLGQVGSGKSSLLGALAGLVDHRGSLRWNGVEVRDPQVFLRPGQVAHVAQVPRVLSGSFGDNLRLDHFREVGAAVDDARLGRDVADAGGVDALVGHRGVRLSGGQVQRLALARALSSSAELLLADDVSSALDAGTEVELWDALRRRGTTVLGSTSKRAALQVADRVVVLADGRVAASGPWSRLAPAWGHLAG</sequence>
<comment type="subcellular location">
    <subcellularLocation>
        <location evidence="1">Cell membrane</location>
        <topology evidence="1">Multi-pass membrane protein</topology>
    </subcellularLocation>
</comment>
<evidence type="ECO:0000256" key="3">
    <source>
        <dbReference type="ARBA" id="ARBA00022741"/>
    </source>
</evidence>
<evidence type="ECO:0000256" key="6">
    <source>
        <dbReference type="ARBA" id="ARBA00023136"/>
    </source>
</evidence>
<dbReference type="SMART" id="SM00382">
    <property type="entry name" value="AAA"/>
    <property type="match status" value="2"/>
</dbReference>
<dbReference type="InterPro" id="IPR011527">
    <property type="entry name" value="ABC1_TM_dom"/>
</dbReference>
<dbReference type="PANTHER" id="PTHR24221">
    <property type="entry name" value="ATP-BINDING CASSETTE SUB-FAMILY B"/>
    <property type="match status" value="1"/>
</dbReference>
<dbReference type="PANTHER" id="PTHR24221:SF654">
    <property type="entry name" value="ATP-BINDING CASSETTE SUB-FAMILY B MEMBER 6"/>
    <property type="match status" value="1"/>
</dbReference>
<proteinExistence type="predicted"/>
<feature type="domain" description="ABC transporter" evidence="8">
    <location>
        <begin position="943"/>
        <end position="1163"/>
    </location>
</feature>
<dbReference type="InterPro" id="IPR003593">
    <property type="entry name" value="AAA+_ATPase"/>
</dbReference>
<keyword evidence="2 7" id="KW-0812">Transmembrane</keyword>
<keyword evidence="5 7" id="KW-1133">Transmembrane helix</keyword>
<dbReference type="Gene3D" id="1.20.1560.10">
    <property type="entry name" value="ABC transporter type 1, transmembrane domain"/>
    <property type="match status" value="2"/>
</dbReference>
<evidence type="ECO:0000313" key="10">
    <source>
        <dbReference type="EMBL" id="CAA9327481.1"/>
    </source>
</evidence>
<feature type="domain" description="ABC transmembrane type-1" evidence="9">
    <location>
        <begin position="630"/>
        <end position="876"/>
    </location>
</feature>
<feature type="transmembrane region" description="Helical" evidence="7">
    <location>
        <begin position="170"/>
        <end position="189"/>
    </location>
</feature>
<keyword evidence="3" id="KW-0547">Nucleotide-binding</keyword>
<dbReference type="AlphaFoldDB" id="A0A6J4LB61"/>
<dbReference type="PROSITE" id="PS50929">
    <property type="entry name" value="ABC_TM1F"/>
    <property type="match status" value="2"/>
</dbReference>
<dbReference type="Gene3D" id="3.40.50.300">
    <property type="entry name" value="P-loop containing nucleotide triphosphate hydrolases"/>
    <property type="match status" value="2"/>
</dbReference>
<dbReference type="GO" id="GO:0005886">
    <property type="term" value="C:plasma membrane"/>
    <property type="evidence" value="ECO:0007669"/>
    <property type="project" value="UniProtKB-SubCell"/>
</dbReference>
<protein>
    <recommendedName>
        <fullName evidence="11">Heterodimeric efflux ABC transporter, permease/ATP-binding subunit 2</fullName>
    </recommendedName>
</protein>
<feature type="domain" description="ABC transmembrane type-1" evidence="9">
    <location>
        <begin position="35"/>
        <end position="309"/>
    </location>
</feature>
<dbReference type="Pfam" id="PF00664">
    <property type="entry name" value="ABC_membrane"/>
    <property type="match status" value="1"/>
</dbReference>
<feature type="transmembrane region" description="Helical" evidence="7">
    <location>
        <begin position="256"/>
        <end position="274"/>
    </location>
</feature>
<accession>A0A6J4LB61</accession>
<gene>
    <name evidence="10" type="ORF">AVDCRST_MAG07-2051</name>
</gene>
<evidence type="ECO:0000256" key="1">
    <source>
        <dbReference type="ARBA" id="ARBA00004651"/>
    </source>
</evidence>
<feature type="transmembrane region" description="Helical" evidence="7">
    <location>
        <begin position="740"/>
        <end position="769"/>
    </location>
</feature>
<feature type="domain" description="ABC transporter" evidence="8">
    <location>
        <begin position="340"/>
        <end position="573"/>
    </location>
</feature>
<evidence type="ECO:0000256" key="7">
    <source>
        <dbReference type="SAM" id="Phobius"/>
    </source>
</evidence>
<dbReference type="SUPFAM" id="SSF90123">
    <property type="entry name" value="ABC transporter transmembrane region"/>
    <property type="match status" value="2"/>
</dbReference>
<dbReference type="InterPro" id="IPR003439">
    <property type="entry name" value="ABC_transporter-like_ATP-bd"/>
</dbReference>
<dbReference type="CDD" id="cd03228">
    <property type="entry name" value="ABCC_MRP_Like"/>
    <property type="match status" value="1"/>
</dbReference>
<keyword evidence="4" id="KW-0067">ATP-binding</keyword>
<evidence type="ECO:0000256" key="4">
    <source>
        <dbReference type="ARBA" id="ARBA00022840"/>
    </source>
</evidence>
<dbReference type="GO" id="GO:0005524">
    <property type="term" value="F:ATP binding"/>
    <property type="evidence" value="ECO:0007669"/>
    <property type="project" value="UniProtKB-KW"/>
</dbReference>
<dbReference type="InterPro" id="IPR027417">
    <property type="entry name" value="P-loop_NTPase"/>
</dbReference>
<dbReference type="GO" id="GO:0140359">
    <property type="term" value="F:ABC-type transporter activity"/>
    <property type="evidence" value="ECO:0007669"/>
    <property type="project" value="InterPro"/>
</dbReference>
<dbReference type="GO" id="GO:0034040">
    <property type="term" value="F:ATPase-coupled lipid transmembrane transporter activity"/>
    <property type="evidence" value="ECO:0007669"/>
    <property type="project" value="TreeGrafter"/>
</dbReference>
<dbReference type="EMBL" id="CADCUB010000085">
    <property type="protein sequence ID" value="CAA9327481.1"/>
    <property type="molecule type" value="Genomic_DNA"/>
</dbReference>
<keyword evidence="6 7" id="KW-0472">Membrane</keyword>
<dbReference type="Pfam" id="PF00005">
    <property type="entry name" value="ABC_tran"/>
    <property type="match status" value="2"/>
</dbReference>
<evidence type="ECO:0008006" key="11">
    <source>
        <dbReference type="Google" id="ProtNLM"/>
    </source>
</evidence>
<dbReference type="InterPro" id="IPR036640">
    <property type="entry name" value="ABC1_TM_sf"/>
</dbReference>
<dbReference type="GO" id="GO:0016887">
    <property type="term" value="F:ATP hydrolysis activity"/>
    <property type="evidence" value="ECO:0007669"/>
    <property type="project" value="InterPro"/>
</dbReference>
<dbReference type="SUPFAM" id="SSF52540">
    <property type="entry name" value="P-loop containing nucleoside triphosphate hydrolases"/>
    <property type="match status" value="2"/>
</dbReference>
<dbReference type="PROSITE" id="PS50893">
    <property type="entry name" value="ABC_TRANSPORTER_2"/>
    <property type="match status" value="2"/>
</dbReference>
<feature type="transmembrane region" description="Helical" evidence="7">
    <location>
        <begin position="64"/>
        <end position="88"/>
    </location>
</feature>